<keyword evidence="3" id="KW-1185">Reference proteome</keyword>
<evidence type="ECO:0000256" key="1">
    <source>
        <dbReference type="SAM" id="Phobius"/>
    </source>
</evidence>
<comment type="caution">
    <text evidence="2">The sequence shown here is derived from an EMBL/GenBank/DDBJ whole genome shotgun (WGS) entry which is preliminary data.</text>
</comment>
<feature type="transmembrane region" description="Helical" evidence="1">
    <location>
        <begin position="122"/>
        <end position="140"/>
    </location>
</feature>
<proteinExistence type="predicted"/>
<dbReference type="EMBL" id="JAAGNC010000060">
    <property type="protein sequence ID" value="NEC55707.1"/>
    <property type="molecule type" value="Genomic_DNA"/>
</dbReference>
<keyword evidence="1" id="KW-0472">Membrane</keyword>
<dbReference type="InterPro" id="IPR027417">
    <property type="entry name" value="P-loop_NTPase"/>
</dbReference>
<sequence length="844" mass="94124">MALHTRAANGAVLGVEAWGEGIMPDSASFAEQRSFSRDFESIVTEVLQSRDLREVLDAWPPSVVLRLRHNLLHDEDFLRRMRSVHAAVADRAAQLDELFNEKPVVRAKDLAALREKARARTLALALGLAVAFAVAIPLVFFPAWPALPQMLLMVLLYFGIYRLPFVDQTIAQALPDVLRDRRAWGRRRFRLRAGLTRLRWDWKTTVRDEVVLPEILARINRGAHRAFSHDLKINRPFGARWPRSSLLISTSAVQRLSRELDQTTTGAIALAGRRGVGKTTLLHALANGTLPQAHLGGRLTVVVPAPARYQLREFVLHLHAMVCRAVLEALGNPRISQGAAVTDRWEHHQRVANRRGAWRRASHSMIRSTALLALTVGVSAIWWRQHDLLALPETYVAQIRQLWQTVPTEISRASFTWVLVLGVQLLISIYAFKAGWHALVLTTILTRRPVLSAARWLGSRAIRWAAWWEIERLGSGFRRALGKVRPLLPRALRPKVPPSAEFRMRATLTGIERNRLLPEISNSIHALAALATEQLRRIRFLQTRTSGWSGKVDGPRSLGLTVTRSVAHAEQPLTQPEVVDQLREFLQHAATTLIRSGRTSGIAIAIDELDKFADPAQAHEFVNEIKTVFGVDNCVFLVSVSDDALASFELRGIPVRDALDSAFTAMITVDPFTLEEACDWLDHRLIGLPSPYACLCYVLSAGIPRELERAAALLVDIAHKDGEPLATSDPPSQLTRVTREIIAADVAAKLRAFSFTVQQHPACDSVSNIIVTLNTVGKLTRPRERGLIPRLDALAKALQGETALTGTRPYPDLPRSRWLLPSFRHDSRDLRRGPHRIGAPIPLG</sequence>
<evidence type="ECO:0008006" key="4">
    <source>
        <dbReference type="Google" id="ProtNLM"/>
    </source>
</evidence>
<keyword evidence="1" id="KW-0812">Transmembrane</keyword>
<gene>
    <name evidence="2" type="ORF">G3I59_08895</name>
</gene>
<dbReference type="SUPFAM" id="SSF52540">
    <property type="entry name" value="P-loop containing nucleoside triphosphate hydrolases"/>
    <property type="match status" value="1"/>
</dbReference>
<protein>
    <recommendedName>
        <fullName evidence="4">AAA+ ATPase domain-containing protein</fullName>
    </recommendedName>
</protein>
<evidence type="ECO:0000313" key="3">
    <source>
        <dbReference type="Proteomes" id="UP000470404"/>
    </source>
</evidence>
<dbReference type="RefSeq" id="WP_067595671.1">
    <property type="nucleotide sequence ID" value="NZ_JAAGNC010000060.1"/>
</dbReference>
<reference evidence="2 3" key="1">
    <citation type="submission" date="2020-01" db="EMBL/GenBank/DDBJ databases">
        <title>Insect and environment-associated Actinomycetes.</title>
        <authorList>
            <person name="Currrie C."/>
            <person name="Chevrette M."/>
            <person name="Carlson C."/>
            <person name="Stubbendieck R."/>
            <person name="Wendt-Pienkowski E."/>
        </authorList>
    </citation>
    <scope>NUCLEOTIDE SEQUENCE [LARGE SCALE GENOMIC DNA]</scope>
    <source>
        <strain evidence="2 3">SID8386</strain>
    </source>
</reference>
<name>A0ABX0BNM8_9PSEU</name>
<dbReference type="Proteomes" id="UP000470404">
    <property type="component" value="Unassembled WGS sequence"/>
</dbReference>
<evidence type="ECO:0000313" key="2">
    <source>
        <dbReference type="EMBL" id="NEC55707.1"/>
    </source>
</evidence>
<accession>A0ABX0BNM8</accession>
<organism evidence="2 3">
    <name type="scientific">Amycolatopsis rubida</name>
    <dbReference type="NCBI Taxonomy" id="112413"/>
    <lineage>
        <taxon>Bacteria</taxon>
        <taxon>Bacillati</taxon>
        <taxon>Actinomycetota</taxon>
        <taxon>Actinomycetes</taxon>
        <taxon>Pseudonocardiales</taxon>
        <taxon>Pseudonocardiaceae</taxon>
        <taxon>Amycolatopsis</taxon>
    </lineage>
</organism>
<keyword evidence="1" id="KW-1133">Transmembrane helix</keyword>